<dbReference type="PANTHER" id="PTHR30246:SF1">
    <property type="entry name" value="2-DEHYDRO-3-DEOXY-6-PHOSPHOGALACTONATE ALDOLASE-RELATED"/>
    <property type="match status" value="1"/>
</dbReference>
<dbReference type="GO" id="GO:0008700">
    <property type="term" value="F:(R,S)-4-hydroxy-2-oxoglutarate aldolase activity"/>
    <property type="evidence" value="ECO:0007669"/>
    <property type="project" value="UniProtKB-EC"/>
</dbReference>
<evidence type="ECO:0000313" key="6">
    <source>
        <dbReference type="EMBL" id="MRG84955.1"/>
    </source>
</evidence>
<reference evidence="6 7" key="1">
    <citation type="submission" date="2019-11" db="EMBL/GenBank/DDBJ databases">
        <authorList>
            <person name="Li J."/>
        </authorList>
    </citation>
    <scope>NUCLEOTIDE SEQUENCE [LARGE SCALE GENOMIC DNA]</scope>
    <source>
        <strain evidence="6 7">J4</strain>
    </source>
</reference>
<evidence type="ECO:0000313" key="7">
    <source>
        <dbReference type="Proteomes" id="UP000480185"/>
    </source>
</evidence>
<sequence length="216" mass="23313">MSNEASLDRLLSSGIVAVIRKVDPKKVPPLIQAFVDGGVSGIEITMDSNHSTALINELKQVHGNKVMIGAGTVLNKEQAKEAIEAGSDFIFAPILDRETIEFTKKQGILMIPGVFTPTEIHQAYQWGADMVKVFPASVVGPRFFKDVKGPISQIPMMPTGGVNLDNIGAFIQAGAVTVGIGGSLVDKSLIEQEDWKALRNLAQQYVEKIAEVRNSK</sequence>
<dbReference type="AlphaFoldDB" id="A0A6G1X237"/>
<keyword evidence="5" id="KW-0119">Carbohydrate metabolism</keyword>
<keyword evidence="7" id="KW-1185">Reference proteome</keyword>
<comment type="pathway">
    <text evidence="1">Carbohydrate acid metabolism.</text>
</comment>
<dbReference type="Proteomes" id="UP000480185">
    <property type="component" value="Unassembled WGS sequence"/>
</dbReference>
<proteinExistence type="inferred from homology"/>
<organism evidence="6 7">
    <name type="scientific">Salinibacillus xinjiangensis</name>
    <dbReference type="NCBI Taxonomy" id="1229268"/>
    <lineage>
        <taxon>Bacteria</taxon>
        <taxon>Bacillati</taxon>
        <taxon>Bacillota</taxon>
        <taxon>Bacilli</taxon>
        <taxon>Bacillales</taxon>
        <taxon>Bacillaceae</taxon>
        <taxon>Salinibacillus</taxon>
    </lineage>
</organism>
<evidence type="ECO:0000256" key="3">
    <source>
        <dbReference type="ARBA" id="ARBA00011233"/>
    </source>
</evidence>
<accession>A0A6G1X237</accession>
<dbReference type="PANTHER" id="PTHR30246">
    <property type="entry name" value="2-KETO-3-DEOXY-6-PHOSPHOGLUCONATE ALDOLASE"/>
    <property type="match status" value="1"/>
</dbReference>
<dbReference type="Pfam" id="PF01081">
    <property type="entry name" value="Aldolase"/>
    <property type="match status" value="1"/>
</dbReference>
<name>A0A6G1X237_9BACI</name>
<dbReference type="InterPro" id="IPR013785">
    <property type="entry name" value="Aldolase_TIM"/>
</dbReference>
<dbReference type="EC" id="4.1.3.16" evidence="6"/>
<keyword evidence="4 6" id="KW-0456">Lyase</keyword>
<dbReference type="CDD" id="cd00452">
    <property type="entry name" value="KDPG_aldolase"/>
    <property type="match status" value="1"/>
</dbReference>
<comment type="subunit">
    <text evidence="3">Homotrimer.</text>
</comment>
<dbReference type="RefSeq" id="WP_153726919.1">
    <property type="nucleotide sequence ID" value="NZ_WJNH01000001.1"/>
</dbReference>
<comment type="caution">
    <text evidence="6">The sequence shown here is derived from an EMBL/GenBank/DDBJ whole genome shotgun (WGS) entry which is preliminary data.</text>
</comment>
<gene>
    <name evidence="6" type="primary">eda</name>
    <name evidence="6" type="ORF">GH754_01280</name>
</gene>
<dbReference type="OrthoDB" id="9802667at2"/>
<dbReference type="EC" id="4.1.2.14" evidence="6"/>
<evidence type="ECO:0000256" key="1">
    <source>
        <dbReference type="ARBA" id="ARBA00004761"/>
    </source>
</evidence>
<dbReference type="NCBIfam" id="TIGR01182">
    <property type="entry name" value="eda"/>
    <property type="match status" value="1"/>
</dbReference>
<dbReference type="SUPFAM" id="SSF51569">
    <property type="entry name" value="Aldolase"/>
    <property type="match status" value="1"/>
</dbReference>
<dbReference type="Gene3D" id="3.20.20.70">
    <property type="entry name" value="Aldolase class I"/>
    <property type="match status" value="1"/>
</dbReference>
<protein>
    <submittedName>
        <fullName evidence="6">Bifunctional 4-hydroxy-2-oxoglutarate aldolase/2-dehydro-3-deoxy-phosphogluconate aldolase</fullName>
        <ecNumber evidence="6">4.1.2.14</ecNumber>
        <ecNumber evidence="6">4.1.3.16</ecNumber>
    </submittedName>
</protein>
<evidence type="ECO:0000256" key="5">
    <source>
        <dbReference type="ARBA" id="ARBA00023277"/>
    </source>
</evidence>
<comment type="similarity">
    <text evidence="2">Belongs to the KHG/KDPG aldolase family.</text>
</comment>
<dbReference type="GO" id="GO:0008675">
    <property type="term" value="F:2-dehydro-3-deoxy-phosphogluconate aldolase activity"/>
    <property type="evidence" value="ECO:0007669"/>
    <property type="project" value="UniProtKB-EC"/>
</dbReference>
<evidence type="ECO:0000256" key="4">
    <source>
        <dbReference type="ARBA" id="ARBA00023239"/>
    </source>
</evidence>
<dbReference type="InterPro" id="IPR000887">
    <property type="entry name" value="Aldlse_KDPG_KHG"/>
</dbReference>
<evidence type="ECO:0000256" key="2">
    <source>
        <dbReference type="ARBA" id="ARBA00006906"/>
    </source>
</evidence>
<dbReference type="EMBL" id="WJNH01000001">
    <property type="protein sequence ID" value="MRG84955.1"/>
    <property type="molecule type" value="Genomic_DNA"/>
</dbReference>